<evidence type="ECO:0000313" key="2">
    <source>
        <dbReference type="Proteomes" id="UP000717585"/>
    </source>
</evidence>
<name>A0A8J6B1U1_9EUKA</name>
<sequence length="323" mass="36135">MDIPVIQEPAAAKRVTGDKPRYFRANLYSAYLNAFFDTTVTSGMGLSTADMHQCLRIIQERLLKLVPDIKGYLFADRTSHAAIAAIKTFQNDHFGTEEVNNGVAHRLCLASQPQLSSFRAQLASILKAIDKPDVSNQVQLEGITWPTLVTYRPPRAKNDPDPSAVPPISSGSTPLLSIKAELPSARQETKLSQIMEYEISDEDEALVTTARRRLELRLDEVETAAKRARLDPEMLAEIVSAAVIKRISNKFGQSHTEPISESDQPPSDVHSLATLYQRSLVYACVVCRAPDWWWNPNVRDFVTCSSCKRFHAQALPQTWQSWV</sequence>
<gene>
    <name evidence="1" type="ORF">J8273_4496</name>
</gene>
<proteinExistence type="predicted"/>
<reference evidence="1" key="1">
    <citation type="submission" date="2021-05" db="EMBL/GenBank/DDBJ databases">
        <title>A free-living protist that lacks canonical eukaryotic 1 DNA replication and segregation systems.</title>
        <authorList>
            <person name="Salas-Leiva D.E."/>
            <person name="Tromer E.C."/>
            <person name="Curtis B.A."/>
            <person name="Jerlstrom-Hultqvist J."/>
            <person name="Kolisko M."/>
            <person name="Yi Z."/>
            <person name="Salas-Leiva J.S."/>
            <person name="Gallot-Lavallee L."/>
            <person name="Kops G.J.P.L."/>
            <person name="Archibald J.M."/>
            <person name="Simpson A.G.B."/>
            <person name="Roger A.J."/>
        </authorList>
    </citation>
    <scope>NUCLEOTIDE SEQUENCE</scope>
    <source>
        <strain evidence="1">BICM</strain>
    </source>
</reference>
<accession>A0A8J6B1U1</accession>
<protein>
    <submittedName>
        <fullName evidence="1">Uncharacterized protein</fullName>
    </submittedName>
</protein>
<organism evidence="1 2">
    <name type="scientific">Carpediemonas membranifera</name>
    <dbReference type="NCBI Taxonomy" id="201153"/>
    <lineage>
        <taxon>Eukaryota</taxon>
        <taxon>Metamonada</taxon>
        <taxon>Carpediemonas-like organisms</taxon>
        <taxon>Carpediemonas</taxon>
    </lineage>
</organism>
<evidence type="ECO:0000313" key="1">
    <source>
        <dbReference type="EMBL" id="KAG9393903.1"/>
    </source>
</evidence>
<dbReference type="EMBL" id="JAHDYR010000019">
    <property type="protein sequence ID" value="KAG9393903.1"/>
    <property type="molecule type" value="Genomic_DNA"/>
</dbReference>
<dbReference type="Proteomes" id="UP000717585">
    <property type="component" value="Unassembled WGS sequence"/>
</dbReference>
<dbReference type="AlphaFoldDB" id="A0A8J6B1U1"/>
<keyword evidence="2" id="KW-1185">Reference proteome</keyword>
<comment type="caution">
    <text evidence="1">The sequence shown here is derived from an EMBL/GenBank/DDBJ whole genome shotgun (WGS) entry which is preliminary data.</text>
</comment>